<dbReference type="GO" id="GO:0005634">
    <property type="term" value="C:nucleus"/>
    <property type="evidence" value="ECO:0007669"/>
    <property type="project" value="UniProtKB-SubCell"/>
</dbReference>
<keyword evidence="8" id="KW-1185">Reference proteome</keyword>
<dbReference type="PROSITE" id="PS51917">
    <property type="entry name" value="PRU"/>
    <property type="match status" value="1"/>
</dbReference>
<dbReference type="InterPro" id="IPR044868">
    <property type="entry name" value="Rpn13/ADRM1_Pru"/>
</dbReference>
<dbReference type="Pfam" id="PF04683">
    <property type="entry name" value="Rpn13_ADRM1_Pru"/>
    <property type="match status" value="1"/>
</dbReference>
<evidence type="ECO:0000256" key="2">
    <source>
        <dbReference type="ARBA" id="ARBA00004496"/>
    </source>
</evidence>
<evidence type="ECO:0000259" key="6">
    <source>
        <dbReference type="PROSITE" id="PS51917"/>
    </source>
</evidence>
<dbReference type="HOGENOM" id="CLU_115505_0_0_1"/>
<dbReference type="PANTHER" id="PTHR12225">
    <property type="entry name" value="ADHESION REGULATING MOLECULE 1 110 KDA CELL MEMBRANE GLYCOPROTEIN"/>
    <property type="match status" value="1"/>
</dbReference>
<evidence type="ECO:0000256" key="1">
    <source>
        <dbReference type="ARBA" id="ARBA00004123"/>
    </source>
</evidence>
<dbReference type="GO" id="GO:0061133">
    <property type="term" value="F:endopeptidase activator activity"/>
    <property type="evidence" value="ECO:0007669"/>
    <property type="project" value="TreeGrafter"/>
</dbReference>
<dbReference type="InterPro" id="IPR038633">
    <property type="entry name" value="Rpn13/ADRM1_Pru_sf"/>
</dbReference>
<evidence type="ECO:0000256" key="4">
    <source>
        <dbReference type="ARBA" id="ARBA00022942"/>
    </source>
</evidence>
<sequence>MSAILKFRAGKVQFDDSSRVCTPQPIKGEITVKQSEEGEDFYDFTWSPVDKTPGVSDEVLLVIPGDVTWKRVEACKTGRVYKLTFLSSGAKNLFWMQDPNDDDDDLSAETSKDKQIYAKLNGLFSEPED</sequence>
<dbReference type="Proteomes" id="UP000019384">
    <property type="component" value="Unassembled WGS sequence"/>
</dbReference>
<dbReference type="GO" id="GO:0070628">
    <property type="term" value="F:proteasome binding"/>
    <property type="evidence" value="ECO:0007669"/>
    <property type="project" value="TreeGrafter"/>
</dbReference>
<evidence type="ECO:0000313" key="7">
    <source>
        <dbReference type="EMBL" id="CDK24213.1"/>
    </source>
</evidence>
<dbReference type="GeneID" id="34517618"/>
<gene>
    <name evidence="7" type="ORF">KUCA_T00000173001</name>
</gene>
<dbReference type="GO" id="GO:0034515">
    <property type="term" value="C:proteasome storage granule"/>
    <property type="evidence" value="ECO:0007669"/>
    <property type="project" value="EnsemblFungi"/>
</dbReference>
<evidence type="ECO:0000256" key="3">
    <source>
        <dbReference type="ARBA" id="ARBA00022490"/>
    </source>
</evidence>
<dbReference type="PANTHER" id="PTHR12225:SF0">
    <property type="entry name" value="PROTEASOMAL UBIQUITIN RECEPTOR ADRM1"/>
    <property type="match status" value="1"/>
</dbReference>
<evidence type="ECO:0000256" key="5">
    <source>
        <dbReference type="ARBA" id="ARBA00023242"/>
    </source>
</evidence>
<dbReference type="STRING" id="1382522.W6MFQ9"/>
<feature type="domain" description="Pru" evidence="6">
    <location>
        <begin position="1"/>
        <end position="127"/>
    </location>
</feature>
<protein>
    <recommendedName>
        <fullName evidence="6">Pru domain-containing protein</fullName>
    </recommendedName>
</protein>
<accession>W6MFQ9</accession>
<dbReference type="GO" id="GO:0008541">
    <property type="term" value="C:proteasome regulatory particle, lid subcomplex"/>
    <property type="evidence" value="ECO:0007669"/>
    <property type="project" value="EnsemblFungi"/>
</dbReference>
<keyword evidence="3" id="KW-0963">Cytoplasm</keyword>
<organism evidence="7 8">
    <name type="scientific">Kuraishia capsulata CBS 1993</name>
    <dbReference type="NCBI Taxonomy" id="1382522"/>
    <lineage>
        <taxon>Eukaryota</taxon>
        <taxon>Fungi</taxon>
        <taxon>Dikarya</taxon>
        <taxon>Ascomycota</taxon>
        <taxon>Saccharomycotina</taxon>
        <taxon>Pichiomycetes</taxon>
        <taxon>Pichiales</taxon>
        <taxon>Pichiaceae</taxon>
        <taxon>Kuraishia</taxon>
    </lineage>
</organism>
<dbReference type="InterPro" id="IPR006773">
    <property type="entry name" value="Rpn13/ADRM1"/>
</dbReference>
<comment type="subcellular location">
    <subcellularLocation>
        <location evidence="2">Cytoplasm</location>
    </subcellularLocation>
    <subcellularLocation>
        <location evidence="1">Nucleus</location>
    </subcellularLocation>
</comment>
<name>W6MFQ9_9ASCO</name>
<keyword evidence="5" id="KW-0539">Nucleus</keyword>
<evidence type="ECO:0000313" key="8">
    <source>
        <dbReference type="Proteomes" id="UP000019384"/>
    </source>
</evidence>
<reference evidence="7" key="2">
    <citation type="submission" date="2014-02" db="EMBL/GenBank/DDBJ databases">
        <title>Complete DNA sequence of /Kuraishia capsulata/ illustrates novel genomic features among budding yeasts (/Saccharomycotina/).</title>
        <authorList>
            <person name="Morales L."/>
            <person name="Noel B."/>
            <person name="Porcel B."/>
            <person name="Marcet-Houben M."/>
            <person name="Hullo M-F."/>
            <person name="Sacerdot C."/>
            <person name="Tekaia F."/>
            <person name="Leh-Louis V."/>
            <person name="Despons L."/>
            <person name="Khanna V."/>
            <person name="Aury J-M."/>
            <person name="Barbe V."/>
            <person name="Couloux A."/>
            <person name="Labadie K."/>
            <person name="Pelletier E."/>
            <person name="Souciet J-L."/>
            <person name="Boekhout T."/>
            <person name="Gabaldon T."/>
            <person name="Wincker P."/>
            <person name="Dujon B."/>
        </authorList>
    </citation>
    <scope>NUCLEOTIDE SEQUENCE</scope>
    <source>
        <strain evidence="7">CBS 1993</strain>
    </source>
</reference>
<dbReference type="RefSeq" id="XP_022456230.1">
    <property type="nucleotide sequence ID" value="XM_022604687.1"/>
</dbReference>
<reference evidence="7" key="1">
    <citation type="submission" date="2013-12" db="EMBL/GenBank/DDBJ databases">
        <authorList>
            <person name="Genoscope - CEA"/>
        </authorList>
    </citation>
    <scope>NUCLEOTIDE SEQUENCE</scope>
    <source>
        <strain evidence="7">CBS 1993</strain>
    </source>
</reference>
<proteinExistence type="predicted"/>
<dbReference type="GO" id="GO:0043161">
    <property type="term" value="P:proteasome-mediated ubiquitin-dependent protein catabolic process"/>
    <property type="evidence" value="ECO:0007669"/>
    <property type="project" value="EnsemblFungi"/>
</dbReference>
<dbReference type="Gene3D" id="2.30.29.70">
    <property type="entry name" value="Proteasomal ubiquitin receptor Rpn13/ADRM1"/>
    <property type="match status" value="1"/>
</dbReference>
<keyword evidence="4" id="KW-0647">Proteasome</keyword>
<dbReference type="AlphaFoldDB" id="W6MFQ9"/>
<dbReference type="OrthoDB" id="340431at2759"/>
<dbReference type="GO" id="GO:0043130">
    <property type="term" value="F:ubiquitin binding"/>
    <property type="evidence" value="ECO:0007669"/>
    <property type="project" value="EnsemblFungi"/>
</dbReference>
<dbReference type="EMBL" id="HG793125">
    <property type="protein sequence ID" value="CDK24213.1"/>
    <property type="molecule type" value="Genomic_DNA"/>
</dbReference>